<dbReference type="PaxDb" id="2850-Phatr33199"/>
<accession>B5Y4M1</accession>
<gene>
    <name evidence="2" type="ORF">PHATR_33199</name>
</gene>
<evidence type="ECO:0000313" key="3">
    <source>
        <dbReference type="Proteomes" id="UP000000759"/>
    </source>
</evidence>
<organism evidence="2 3">
    <name type="scientific">Phaeodactylum tricornutum (strain CCAP 1055/1)</name>
    <dbReference type="NCBI Taxonomy" id="556484"/>
    <lineage>
        <taxon>Eukaryota</taxon>
        <taxon>Sar</taxon>
        <taxon>Stramenopiles</taxon>
        <taxon>Ochrophyta</taxon>
        <taxon>Bacillariophyta</taxon>
        <taxon>Bacillariophyceae</taxon>
        <taxon>Bacillariophycidae</taxon>
        <taxon>Naviculales</taxon>
        <taxon>Phaeodactylaceae</taxon>
        <taxon>Phaeodactylum</taxon>
    </lineage>
</organism>
<sequence>MAGFPRSGSHTLAYALESLGFRTCHGQEIGRNVLGTHGALASALQDNDIDAILRETSTLRCNATLELHAIFWQELADASPDTKFIVLLRDFDSWFDSVVAFLNGMAPLYRYPLRFVPFFSRNFDMATGLARYRDGMTYEGAVHYLQNPATEYHTNLLRASHSQFHELILERIAKEPERFLALSLTDGFPPLCDFLQIAWEDCPKVDFPRLGDRTAVRTVGRFLRILEISLYVLPILLLYSAWKMMKRAKTFGKVKIG</sequence>
<dbReference type="InParanoid" id="B5Y4M1"/>
<keyword evidence="1" id="KW-1133">Transmembrane helix</keyword>
<evidence type="ECO:0000256" key="1">
    <source>
        <dbReference type="SAM" id="Phobius"/>
    </source>
</evidence>
<name>B5Y4M1_PHATC</name>
<dbReference type="PANTHER" id="PTHR36978">
    <property type="entry name" value="P-LOOP CONTAINING NUCLEOTIDE TRIPHOSPHATE HYDROLASE"/>
    <property type="match status" value="1"/>
</dbReference>
<dbReference type="EMBL" id="CP001142">
    <property type="protein sequence ID" value="ACI65506.1"/>
    <property type="molecule type" value="Genomic_DNA"/>
</dbReference>
<dbReference type="KEGG" id="pti:PHATR_33199"/>
<dbReference type="OrthoDB" id="408152at2759"/>
<keyword evidence="1" id="KW-0812">Transmembrane</keyword>
<reference evidence="2 3" key="1">
    <citation type="journal article" date="2008" name="Nature">
        <title>The Phaeodactylum genome reveals the evolutionary history of diatom genomes.</title>
        <authorList>
            <person name="Bowler C."/>
            <person name="Allen A.E."/>
            <person name="Badger J.H."/>
            <person name="Grimwood J."/>
            <person name="Jabbari K."/>
            <person name="Kuo A."/>
            <person name="Maheswari U."/>
            <person name="Martens C."/>
            <person name="Maumus F."/>
            <person name="Otillar R.P."/>
            <person name="Rayko E."/>
            <person name="Salamov A."/>
            <person name="Vandepoele K."/>
            <person name="Beszteri B."/>
            <person name="Gruber A."/>
            <person name="Heijde M."/>
            <person name="Katinka M."/>
            <person name="Mock T."/>
            <person name="Valentin K."/>
            <person name="Verret F."/>
            <person name="Berges J.A."/>
            <person name="Brownlee C."/>
            <person name="Cadoret J.P."/>
            <person name="Chiovitti A."/>
            <person name="Choi C.J."/>
            <person name="Coesel S."/>
            <person name="De Martino A."/>
            <person name="Detter J.C."/>
            <person name="Durkin C."/>
            <person name="Falciatore A."/>
            <person name="Fournet J."/>
            <person name="Haruta M."/>
            <person name="Huysman M.J."/>
            <person name="Jenkins B.D."/>
            <person name="Jiroutova K."/>
            <person name="Jorgensen R.E."/>
            <person name="Joubert Y."/>
            <person name="Kaplan A."/>
            <person name="Kroger N."/>
            <person name="Kroth P.G."/>
            <person name="La Roche J."/>
            <person name="Lindquist E."/>
            <person name="Lommer M."/>
            <person name="Martin-Jezequel V."/>
            <person name="Lopez P.J."/>
            <person name="Lucas S."/>
            <person name="Mangogna M."/>
            <person name="McGinnis K."/>
            <person name="Medlin L.K."/>
            <person name="Montsant A."/>
            <person name="Oudot-Le Secq M.P."/>
            <person name="Napoli C."/>
            <person name="Obornik M."/>
            <person name="Parker M.S."/>
            <person name="Petit J.L."/>
            <person name="Porcel B.M."/>
            <person name="Poulsen N."/>
            <person name="Robison M."/>
            <person name="Rychlewski L."/>
            <person name="Rynearson T.A."/>
            <person name="Schmutz J."/>
            <person name="Shapiro H."/>
            <person name="Siaut M."/>
            <person name="Stanley M."/>
            <person name="Sussman M.R."/>
            <person name="Taylor A.R."/>
            <person name="Vardi A."/>
            <person name="von Dassow P."/>
            <person name="Vyverman W."/>
            <person name="Willis A."/>
            <person name="Wyrwicz L.S."/>
            <person name="Rokhsar D.S."/>
            <person name="Weissenbach J."/>
            <person name="Armbrust E.V."/>
            <person name="Green B.R."/>
            <person name="Van de Peer Y."/>
            <person name="Grigoriev I.V."/>
        </authorList>
    </citation>
    <scope>NUCLEOTIDE SEQUENCE [LARGE SCALE GENOMIC DNA]</scope>
    <source>
        <strain evidence="2 3">CCAP 1055/1</strain>
    </source>
</reference>
<protein>
    <recommendedName>
        <fullName evidence="4">P-loop containing nucleoside triphosphate hydrolase protein</fullName>
    </recommendedName>
</protein>
<dbReference type="HOGENOM" id="CLU_1002759_0_0_1"/>
<dbReference type="GeneID" id="7204291"/>
<dbReference type="InterPro" id="IPR027417">
    <property type="entry name" value="P-loop_NTPase"/>
</dbReference>
<dbReference type="STRING" id="556484.B5Y4M1"/>
<dbReference type="SUPFAM" id="SSF52540">
    <property type="entry name" value="P-loop containing nucleoside triphosphate hydrolases"/>
    <property type="match status" value="1"/>
</dbReference>
<dbReference type="Gene3D" id="3.40.50.300">
    <property type="entry name" value="P-loop containing nucleotide triphosphate hydrolases"/>
    <property type="match status" value="1"/>
</dbReference>
<dbReference type="Proteomes" id="UP000000759">
    <property type="component" value="Chromosome 3"/>
</dbReference>
<dbReference type="Pfam" id="PF17784">
    <property type="entry name" value="Sulfotransfer_4"/>
    <property type="match status" value="1"/>
</dbReference>
<dbReference type="PANTHER" id="PTHR36978:SF4">
    <property type="entry name" value="P-LOOP CONTAINING NUCLEOSIDE TRIPHOSPHATE HYDROLASE PROTEIN"/>
    <property type="match status" value="1"/>
</dbReference>
<dbReference type="InterPro" id="IPR040632">
    <property type="entry name" value="Sulfotransfer_4"/>
</dbReference>
<reference evidence="3" key="2">
    <citation type="submission" date="2008-08" db="EMBL/GenBank/DDBJ databases">
        <authorList>
            <consortium name="Diatom Consortium"/>
            <person name="Grigoriev I."/>
            <person name="Grimwood J."/>
            <person name="Kuo A."/>
            <person name="Otillar R.P."/>
            <person name="Salamov A."/>
            <person name="Detter J.C."/>
            <person name="Lindquist E."/>
            <person name="Shapiro H."/>
            <person name="Lucas S."/>
            <person name="Glavina del Rio T."/>
            <person name="Pitluck S."/>
            <person name="Rokhsar D."/>
            <person name="Bowler C."/>
        </authorList>
    </citation>
    <scope>GENOME REANNOTATION</scope>
    <source>
        <strain evidence="3">CCAP 1055/1</strain>
    </source>
</reference>
<proteinExistence type="predicted"/>
<dbReference type="RefSeq" id="XP_002186036.1">
    <property type="nucleotide sequence ID" value="XM_002186000.1"/>
</dbReference>
<keyword evidence="1" id="KW-0472">Membrane</keyword>
<keyword evidence="3" id="KW-1185">Reference proteome</keyword>
<dbReference type="AlphaFoldDB" id="B5Y4M1"/>
<evidence type="ECO:0008006" key="4">
    <source>
        <dbReference type="Google" id="ProtNLM"/>
    </source>
</evidence>
<evidence type="ECO:0000313" key="2">
    <source>
        <dbReference type="EMBL" id="ACI65506.1"/>
    </source>
</evidence>
<feature type="transmembrane region" description="Helical" evidence="1">
    <location>
        <begin position="222"/>
        <end position="242"/>
    </location>
</feature>